<reference evidence="1" key="3">
    <citation type="submission" date="2025-09" db="UniProtKB">
        <authorList>
            <consortium name="Ensembl"/>
        </authorList>
    </citation>
    <scope>IDENTIFICATION</scope>
</reference>
<protein>
    <recommendedName>
        <fullName evidence="3">HAT C-terminal dimerisation domain-containing protein</fullName>
    </recommendedName>
</protein>
<dbReference type="AlphaFoldDB" id="H3AA77"/>
<reference evidence="2" key="1">
    <citation type="submission" date="2011-08" db="EMBL/GenBank/DDBJ databases">
        <title>The draft genome of Latimeria chalumnae.</title>
        <authorList>
            <person name="Di Palma F."/>
            <person name="Alfoldi J."/>
            <person name="Johnson J."/>
            <person name="Berlin A."/>
            <person name="Gnerre S."/>
            <person name="Jaffe D."/>
            <person name="MacCallum I."/>
            <person name="Young S."/>
            <person name="Walker B.J."/>
            <person name="Lander E."/>
            <person name="Lindblad-Toh K."/>
        </authorList>
    </citation>
    <scope>NUCLEOTIDE SEQUENCE [LARGE SCALE GENOMIC DNA]</scope>
    <source>
        <strain evidence="2">Wild caught</strain>
    </source>
</reference>
<sequence length="507" mass="58538">DHLADVLKDIFKDSNIAQNLSFGHTKATAISKNIIGSYYFEELSEILKRKKFSVLIDESTDIGNVKTLCIVVRCFDDNTKSAQNRDAAQEGATAEKLYEKMIKSFSDAGVYLANVFGFGSDGCNTMMGKNNSVASRLQNEFPGILLQRCICHSLHLCAMHAAASQVNVYNYFKNSSKRMAQYQEFRHVEPHKLPKPSRTRWLSLQQVVKHISSQWDALLLFFTSQWLEARLNAAENIYRCLNDAWLRLYYYFLEWSLPKFTNLNENFQSEKVMISNLRSKMAETYKEILLSYMESNYVLMTPLSRLDPADTSKFLPLSNMYLGVKVMQHIQLLLQQENPSHSQAVLTDFRVRCQRFLMTACLEIKKRFNFDDPVLTHIECLTPSIATDQRSRSLYPSLLPLLQKVPRIVDPENTDLLQLIDDQWRQVPLMKLPENFKEMDVNHFWYNVLVLEDLGGRRVLKKLAAFALDILVFPHSNASCERVFLKINLIETKPRNRLNTDTINGLL</sequence>
<dbReference type="eggNOG" id="ENOG502RZBP">
    <property type="taxonomic scope" value="Eukaryota"/>
</dbReference>
<dbReference type="PANTHER" id="PTHR37162">
    <property type="entry name" value="HAT FAMILY DIMERISATION DOMAINCONTAINING PROTEIN-RELATED"/>
    <property type="match status" value="1"/>
</dbReference>
<evidence type="ECO:0008006" key="3">
    <source>
        <dbReference type="Google" id="ProtNLM"/>
    </source>
</evidence>
<dbReference type="InterPro" id="IPR012337">
    <property type="entry name" value="RNaseH-like_sf"/>
</dbReference>
<dbReference type="OMA" id="TIWTCIC"/>
<keyword evidence="2" id="KW-1185">Reference proteome</keyword>
<evidence type="ECO:0000313" key="1">
    <source>
        <dbReference type="Ensembl" id="ENSLACP00000006548.1"/>
    </source>
</evidence>
<dbReference type="EMBL" id="AFYH01217235">
    <property type="status" value="NOT_ANNOTATED_CDS"/>
    <property type="molecule type" value="Genomic_DNA"/>
</dbReference>
<reference evidence="1" key="2">
    <citation type="submission" date="2025-08" db="UniProtKB">
        <authorList>
            <consortium name="Ensembl"/>
        </authorList>
    </citation>
    <scope>IDENTIFICATION</scope>
</reference>
<evidence type="ECO:0000313" key="2">
    <source>
        <dbReference type="Proteomes" id="UP000008672"/>
    </source>
</evidence>
<organism evidence="1 2">
    <name type="scientific">Latimeria chalumnae</name>
    <name type="common">Coelacanth</name>
    <dbReference type="NCBI Taxonomy" id="7897"/>
    <lineage>
        <taxon>Eukaryota</taxon>
        <taxon>Metazoa</taxon>
        <taxon>Chordata</taxon>
        <taxon>Craniata</taxon>
        <taxon>Vertebrata</taxon>
        <taxon>Euteleostomi</taxon>
        <taxon>Coelacanthiformes</taxon>
        <taxon>Coelacanthidae</taxon>
        <taxon>Latimeria</taxon>
    </lineage>
</organism>
<proteinExistence type="predicted"/>
<accession>H3AA77</accession>
<dbReference type="HOGENOM" id="CLU_013265_2_0_1"/>
<dbReference type="Ensembl" id="ENSLACT00000006601.1">
    <property type="protein sequence ID" value="ENSLACP00000006548.1"/>
    <property type="gene ID" value="ENSLACG00000005804.1"/>
</dbReference>
<dbReference type="Proteomes" id="UP000008672">
    <property type="component" value="Unassembled WGS sequence"/>
</dbReference>
<name>H3AA77_LATCH</name>
<dbReference type="SUPFAM" id="SSF53098">
    <property type="entry name" value="Ribonuclease H-like"/>
    <property type="match status" value="1"/>
</dbReference>
<dbReference type="GeneTree" id="ENSGT00940000166400"/>
<dbReference type="InParanoid" id="H3AA77"/>
<dbReference type="PANTHER" id="PTHR37162:SF1">
    <property type="entry name" value="BED-TYPE DOMAIN-CONTAINING PROTEIN"/>
    <property type="match status" value="1"/>
</dbReference>